<dbReference type="Pfam" id="PF04055">
    <property type="entry name" value="Radical_SAM"/>
    <property type="match status" value="1"/>
</dbReference>
<dbReference type="GO" id="GO:0051539">
    <property type="term" value="F:4 iron, 4 sulfur cluster binding"/>
    <property type="evidence" value="ECO:0007669"/>
    <property type="project" value="UniProtKB-KW"/>
</dbReference>
<dbReference type="SFLD" id="SFLDS00029">
    <property type="entry name" value="Radical_SAM"/>
    <property type="match status" value="1"/>
</dbReference>
<dbReference type="CDD" id="cd21123">
    <property type="entry name" value="SPASM_MftC-like"/>
    <property type="match status" value="1"/>
</dbReference>
<dbReference type="SMART" id="SM00729">
    <property type="entry name" value="Elp3"/>
    <property type="match status" value="1"/>
</dbReference>
<keyword evidence="4" id="KW-0479">Metal-binding</keyword>
<dbReference type="SUPFAM" id="SSF102114">
    <property type="entry name" value="Radical SAM enzymes"/>
    <property type="match status" value="1"/>
</dbReference>
<dbReference type="CDD" id="cd01335">
    <property type="entry name" value="Radical_SAM"/>
    <property type="match status" value="1"/>
</dbReference>
<evidence type="ECO:0000259" key="8">
    <source>
        <dbReference type="PROSITE" id="PS51918"/>
    </source>
</evidence>
<protein>
    <submittedName>
        <fullName evidence="9">Heme b synthase</fullName>
    </submittedName>
</protein>
<evidence type="ECO:0000256" key="5">
    <source>
        <dbReference type="ARBA" id="ARBA00023002"/>
    </source>
</evidence>
<dbReference type="InterPro" id="IPR058240">
    <property type="entry name" value="rSAM_sf"/>
</dbReference>
<dbReference type="AlphaFoldDB" id="A0A523W8I4"/>
<comment type="caution">
    <text evidence="9">The sequence shown here is derived from an EMBL/GenBank/DDBJ whole genome shotgun (WGS) entry which is preliminary data.</text>
</comment>
<gene>
    <name evidence="9" type="primary">ahbD</name>
    <name evidence="9" type="ORF">E3J48_02635</name>
</gene>
<dbReference type="SFLD" id="SFLDG01067">
    <property type="entry name" value="SPASM/twitch_domain_containing"/>
    <property type="match status" value="1"/>
</dbReference>
<evidence type="ECO:0000256" key="2">
    <source>
        <dbReference type="ARBA" id="ARBA00022485"/>
    </source>
</evidence>
<comment type="cofactor">
    <cofactor evidence="1">
        <name>[4Fe-4S] cluster</name>
        <dbReference type="ChEBI" id="CHEBI:49883"/>
    </cofactor>
</comment>
<dbReference type="GO" id="GO:0046872">
    <property type="term" value="F:metal ion binding"/>
    <property type="evidence" value="ECO:0007669"/>
    <property type="project" value="UniProtKB-KW"/>
</dbReference>
<dbReference type="EMBL" id="SOIZ01000110">
    <property type="protein sequence ID" value="TET63327.1"/>
    <property type="molecule type" value="Genomic_DNA"/>
</dbReference>
<evidence type="ECO:0000256" key="6">
    <source>
        <dbReference type="ARBA" id="ARBA00023004"/>
    </source>
</evidence>
<dbReference type="InterPro" id="IPR007197">
    <property type="entry name" value="rSAM"/>
</dbReference>
<dbReference type="InterPro" id="IPR017200">
    <property type="entry name" value="PqqE-like"/>
</dbReference>
<dbReference type="InterPro" id="IPR034480">
    <property type="entry name" value="Heme_synthase-like"/>
</dbReference>
<evidence type="ECO:0000313" key="10">
    <source>
        <dbReference type="Proteomes" id="UP000319130"/>
    </source>
</evidence>
<dbReference type="SFLD" id="SFLDG01387">
    <property type="entry name" value="BtrN-like_SPASM_domain_contain"/>
    <property type="match status" value="1"/>
</dbReference>
<dbReference type="GO" id="GO:0003824">
    <property type="term" value="F:catalytic activity"/>
    <property type="evidence" value="ECO:0007669"/>
    <property type="project" value="InterPro"/>
</dbReference>
<name>A0A523W8I4_UNCAE</name>
<proteinExistence type="predicted"/>
<evidence type="ECO:0000256" key="1">
    <source>
        <dbReference type="ARBA" id="ARBA00001966"/>
    </source>
</evidence>
<dbReference type="PIRSF" id="PIRSF037420">
    <property type="entry name" value="PQQ_syn_pqqE"/>
    <property type="match status" value="1"/>
</dbReference>
<dbReference type="SFLD" id="SFLDF00542">
    <property type="entry name" value="alternative_heme_biosynthesis"/>
    <property type="match status" value="1"/>
</dbReference>
<organism evidence="9 10">
    <name type="scientific">Aerophobetes bacterium</name>
    <dbReference type="NCBI Taxonomy" id="2030807"/>
    <lineage>
        <taxon>Bacteria</taxon>
        <taxon>Candidatus Aerophobota</taxon>
    </lineage>
</organism>
<accession>A0A523W8I4</accession>
<dbReference type="InterPro" id="IPR006638">
    <property type="entry name" value="Elp3/MiaA/NifB-like_rSAM"/>
</dbReference>
<keyword evidence="7" id="KW-0411">Iron-sulfur</keyword>
<dbReference type="InterPro" id="IPR034391">
    <property type="entry name" value="AdoMet-like_SPASM_containing"/>
</dbReference>
<dbReference type="SFLD" id="SFLDG01386">
    <property type="entry name" value="main_SPASM_domain-containing"/>
    <property type="match status" value="1"/>
</dbReference>
<dbReference type="InterPro" id="IPR050377">
    <property type="entry name" value="Radical_SAM_PqqE_MftC-like"/>
</dbReference>
<reference evidence="9 10" key="1">
    <citation type="submission" date="2019-03" db="EMBL/GenBank/DDBJ databases">
        <title>Metabolic potential of uncultured bacteria and archaea associated with petroleum seepage in deep-sea sediments.</title>
        <authorList>
            <person name="Dong X."/>
            <person name="Hubert C."/>
        </authorList>
    </citation>
    <scope>NUCLEOTIDE SEQUENCE [LARGE SCALE GENOMIC DNA]</scope>
    <source>
        <strain evidence="9">E29_bin52</strain>
    </source>
</reference>
<dbReference type="InterPro" id="IPR013785">
    <property type="entry name" value="Aldolase_TIM"/>
</dbReference>
<keyword evidence="2" id="KW-0004">4Fe-4S</keyword>
<evidence type="ECO:0000256" key="4">
    <source>
        <dbReference type="ARBA" id="ARBA00022723"/>
    </source>
</evidence>
<dbReference type="Gene3D" id="3.20.20.70">
    <property type="entry name" value="Aldolase class I"/>
    <property type="match status" value="1"/>
</dbReference>
<evidence type="ECO:0000313" key="9">
    <source>
        <dbReference type="EMBL" id="TET63327.1"/>
    </source>
</evidence>
<keyword evidence="3" id="KW-0949">S-adenosyl-L-methionine</keyword>
<dbReference type="Pfam" id="PF13186">
    <property type="entry name" value="SPASM"/>
    <property type="match status" value="1"/>
</dbReference>
<dbReference type="PANTHER" id="PTHR11228:SF34">
    <property type="entry name" value="TUNGSTEN-CONTAINING ALDEHYDE FERREDOXIN OXIDOREDUCTASE COFACTOR MODIFYING PROTEIN"/>
    <property type="match status" value="1"/>
</dbReference>
<dbReference type="NCBIfam" id="TIGR04085">
    <property type="entry name" value="rSAM_more_4Fe4S"/>
    <property type="match status" value="1"/>
</dbReference>
<dbReference type="PROSITE" id="PS51918">
    <property type="entry name" value="RADICAL_SAM"/>
    <property type="match status" value="1"/>
</dbReference>
<dbReference type="NCBIfam" id="TIGR04545">
    <property type="entry name" value="rSAM_ahbD_hemeb"/>
    <property type="match status" value="1"/>
</dbReference>
<evidence type="ECO:0000256" key="7">
    <source>
        <dbReference type="ARBA" id="ARBA00023014"/>
    </source>
</evidence>
<keyword evidence="6" id="KW-0408">Iron</keyword>
<dbReference type="InterPro" id="IPR023885">
    <property type="entry name" value="4Fe4S-binding_SPASM_dom"/>
</dbReference>
<dbReference type="PANTHER" id="PTHR11228">
    <property type="entry name" value="RADICAL SAM DOMAIN PROTEIN"/>
    <property type="match status" value="1"/>
</dbReference>
<sequence>MEAEERNHHGRHNVPQDSYKPRLIACELTRRCNLACLHCRASAESNPSPDELTGEEWMRVIDQIASLGTPILILTGGEPLLRKDIYEIAEHAASKGLRVVLSSNGVNINRESTRKMKNAGIKRLAISLDGAIPKTHDHFRGVKGAFKEAVKGIKEAKEADLDFQINTTITRLNLEEVPKILDLAARLGAVAYHPFLLVPVGRGSQLRSQEIPAEEYEEVLWWFAETKEKMSLPIKVTCAPHYYRVLHQRGEKGGKALSTQTHGLDAFTRGCLGGTAFCFVSSTGDVQPCGYLELKCGNVRKKSFSDIWKNSQGFNDLRNIGKYQGKCGRCEFKRICGGCRARAYSVSGSYLAEEPYCVYEPAVGRQGKPR</sequence>
<keyword evidence="5" id="KW-0560">Oxidoreductase</keyword>
<feature type="domain" description="Radical SAM core" evidence="8">
    <location>
        <begin position="18"/>
        <end position="233"/>
    </location>
</feature>
<dbReference type="InterPro" id="IPR030896">
    <property type="entry name" value="rSAM_AhbD_hemeb"/>
</dbReference>
<dbReference type="SFLD" id="SFLDG01385">
    <property type="entry name" value="heme_carboxy_lyase_like"/>
    <property type="match status" value="1"/>
</dbReference>
<dbReference type="Proteomes" id="UP000319130">
    <property type="component" value="Unassembled WGS sequence"/>
</dbReference>
<evidence type="ECO:0000256" key="3">
    <source>
        <dbReference type="ARBA" id="ARBA00022691"/>
    </source>
</evidence>